<dbReference type="OrthoDB" id="7326315at2"/>
<dbReference type="Proteomes" id="UP000295050">
    <property type="component" value="Unassembled WGS sequence"/>
</dbReference>
<dbReference type="EMBL" id="SLXU01000004">
    <property type="protein sequence ID" value="TCP61613.1"/>
    <property type="molecule type" value="Genomic_DNA"/>
</dbReference>
<dbReference type="GO" id="GO:0015288">
    <property type="term" value="F:porin activity"/>
    <property type="evidence" value="ECO:0007669"/>
    <property type="project" value="InterPro"/>
</dbReference>
<keyword evidence="4" id="KW-1185">Reference proteome</keyword>
<dbReference type="Pfam" id="PF13609">
    <property type="entry name" value="Porin_4"/>
    <property type="match status" value="1"/>
</dbReference>
<comment type="caution">
    <text evidence="3">The sequence shown here is derived from an EMBL/GenBank/DDBJ whole genome shotgun (WGS) entry which is preliminary data.</text>
</comment>
<evidence type="ECO:0000256" key="1">
    <source>
        <dbReference type="SAM" id="SignalP"/>
    </source>
</evidence>
<protein>
    <submittedName>
        <fullName evidence="3">Outer membrane protein OmpU</fullName>
    </submittedName>
</protein>
<accession>A0A4R2RFF0</accession>
<evidence type="ECO:0000313" key="4">
    <source>
        <dbReference type="Proteomes" id="UP000295050"/>
    </source>
</evidence>
<evidence type="ECO:0000313" key="3">
    <source>
        <dbReference type="EMBL" id="TCP61613.1"/>
    </source>
</evidence>
<proteinExistence type="predicted"/>
<dbReference type="RefSeq" id="WP_132950957.1">
    <property type="nucleotide sequence ID" value="NZ_SLXU01000004.1"/>
</dbReference>
<dbReference type="AlphaFoldDB" id="A0A4R2RFF0"/>
<dbReference type="InterPro" id="IPR033900">
    <property type="entry name" value="Gram_neg_porin_domain"/>
</dbReference>
<sequence length="336" mass="34623">MKKVLFATTALVASAGIASAQGIEFSGYGEMGVVGGGNFNGGFAAGGVTQFHNDLMLKFSATTETDGGLTVGVSTEIQKAEGNANGAFAADNTAFFISGAFGTLTMGEIDGAVDKRLTENMGNPGTIGDDETIHAGYMGSYADGAYDNQILRYDYDFGAFGVSASVELDDTDTVDDGYAVAMSYDTEMGGIGLGFGLGYQSFETDGTYAPVGVLGVIPAGFESEIIAVDMTADFNNGFVAGIEYSAWNFDNGVVSQDIDHYALSAGYSFDAFSIGANWGQYDVDGIGDISGYGLAVAYDLGGGASIHAGYGDSEWDAVFGPDAGQETWSIGVAMSF</sequence>
<dbReference type="Gene3D" id="2.40.160.10">
    <property type="entry name" value="Porin"/>
    <property type="match status" value="1"/>
</dbReference>
<feature type="chain" id="PRO_5020364509" evidence="1">
    <location>
        <begin position="21"/>
        <end position="336"/>
    </location>
</feature>
<dbReference type="SUPFAM" id="SSF56935">
    <property type="entry name" value="Porins"/>
    <property type="match status" value="1"/>
</dbReference>
<feature type="signal peptide" evidence="1">
    <location>
        <begin position="1"/>
        <end position="20"/>
    </location>
</feature>
<name>A0A4R2RFF0_9RHOB</name>
<evidence type="ECO:0000259" key="2">
    <source>
        <dbReference type="Pfam" id="PF13609"/>
    </source>
</evidence>
<keyword evidence="1" id="KW-0732">Signal</keyword>
<organism evidence="3 4">
    <name type="scientific">Rhodovulum bhavnagarense</name>
    <dbReference type="NCBI Taxonomy" id="992286"/>
    <lineage>
        <taxon>Bacteria</taxon>
        <taxon>Pseudomonadati</taxon>
        <taxon>Pseudomonadota</taxon>
        <taxon>Alphaproteobacteria</taxon>
        <taxon>Rhodobacterales</taxon>
        <taxon>Paracoccaceae</taxon>
        <taxon>Rhodovulum</taxon>
    </lineage>
</organism>
<dbReference type="InterPro" id="IPR023614">
    <property type="entry name" value="Porin_dom_sf"/>
</dbReference>
<reference evidence="3 4" key="1">
    <citation type="submission" date="2019-03" db="EMBL/GenBank/DDBJ databases">
        <title>Genomic Encyclopedia of Type Strains, Phase IV (KMG-IV): sequencing the most valuable type-strain genomes for metagenomic binning, comparative biology and taxonomic classification.</title>
        <authorList>
            <person name="Goeker M."/>
        </authorList>
    </citation>
    <scope>NUCLEOTIDE SEQUENCE [LARGE SCALE GENOMIC DNA]</scope>
    <source>
        <strain evidence="3 4">DSM 24766</strain>
    </source>
</reference>
<gene>
    <name evidence="3" type="ORF">EV663_10464</name>
</gene>
<dbReference type="GO" id="GO:0016020">
    <property type="term" value="C:membrane"/>
    <property type="evidence" value="ECO:0007669"/>
    <property type="project" value="InterPro"/>
</dbReference>
<feature type="domain" description="Porin" evidence="2">
    <location>
        <begin position="7"/>
        <end position="314"/>
    </location>
</feature>